<keyword evidence="4" id="KW-1185">Reference proteome</keyword>
<evidence type="ECO:0000259" key="2">
    <source>
        <dbReference type="Pfam" id="PF13400"/>
    </source>
</evidence>
<dbReference type="InterPro" id="IPR028087">
    <property type="entry name" value="Tad_N"/>
</dbReference>
<dbReference type="Proteomes" id="UP001501842">
    <property type="component" value="Unassembled WGS sequence"/>
</dbReference>
<accession>A0ABN3TSG7</accession>
<feature type="domain" description="Putative Flp pilus-assembly TadG-like N-terminal" evidence="2">
    <location>
        <begin position="14"/>
        <end position="60"/>
    </location>
</feature>
<dbReference type="RefSeq" id="WP_344447954.1">
    <property type="nucleotide sequence ID" value="NZ_BAAATZ010000001.1"/>
</dbReference>
<protein>
    <submittedName>
        <fullName evidence="3">Pilus assembly protein TadG-related protein</fullName>
    </submittedName>
</protein>
<name>A0ABN3TSG7_9ACTN</name>
<keyword evidence="1" id="KW-1133">Transmembrane helix</keyword>
<keyword evidence="1" id="KW-0812">Transmembrane</keyword>
<gene>
    <name evidence="3" type="ORF">GCM10010439_00300</name>
</gene>
<reference evidence="3 4" key="1">
    <citation type="journal article" date="2019" name="Int. J. Syst. Evol. Microbiol.">
        <title>The Global Catalogue of Microorganisms (GCM) 10K type strain sequencing project: providing services to taxonomists for standard genome sequencing and annotation.</title>
        <authorList>
            <consortium name="The Broad Institute Genomics Platform"/>
            <consortium name="The Broad Institute Genome Sequencing Center for Infectious Disease"/>
            <person name="Wu L."/>
            <person name="Ma J."/>
        </authorList>
    </citation>
    <scope>NUCLEOTIDE SEQUENCE [LARGE SCALE GENOMIC DNA]</scope>
    <source>
        <strain evidence="3 4">JCM 8201</strain>
    </source>
</reference>
<evidence type="ECO:0000256" key="1">
    <source>
        <dbReference type="SAM" id="Phobius"/>
    </source>
</evidence>
<evidence type="ECO:0000313" key="4">
    <source>
        <dbReference type="Proteomes" id="UP001501842"/>
    </source>
</evidence>
<organism evidence="3 4">
    <name type="scientific">Actinocorallia aurantiaca</name>
    <dbReference type="NCBI Taxonomy" id="46204"/>
    <lineage>
        <taxon>Bacteria</taxon>
        <taxon>Bacillati</taxon>
        <taxon>Actinomycetota</taxon>
        <taxon>Actinomycetes</taxon>
        <taxon>Streptosporangiales</taxon>
        <taxon>Thermomonosporaceae</taxon>
        <taxon>Actinocorallia</taxon>
    </lineage>
</organism>
<dbReference type="EMBL" id="BAAATZ010000001">
    <property type="protein sequence ID" value="GAA2718061.1"/>
    <property type="molecule type" value="Genomic_DNA"/>
</dbReference>
<keyword evidence="1" id="KW-0472">Membrane</keyword>
<comment type="caution">
    <text evidence="3">The sequence shown here is derived from an EMBL/GenBank/DDBJ whole genome shotgun (WGS) entry which is preliminary data.</text>
</comment>
<feature type="transmembrane region" description="Helical" evidence="1">
    <location>
        <begin position="16"/>
        <end position="35"/>
    </location>
</feature>
<evidence type="ECO:0000313" key="3">
    <source>
        <dbReference type="EMBL" id="GAA2718061.1"/>
    </source>
</evidence>
<sequence length="142" mass="14948">MTGEARTGRREDRGTFSMFTVLFAPMVLLFAGLLFDGGLAIHARQRALDIAEQAARAGADEIDVEVLRDTGEPVLDGDACGRALEFVAAFDADGYDGGCALTGVDEVTVQIAKQVDTLFLGLIGVNAFTIEIEASAHPEDGA</sequence>
<dbReference type="Pfam" id="PF13400">
    <property type="entry name" value="Tad"/>
    <property type="match status" value="1"/>
</dbReference>
<proteinExistence type="predicted"/>